<sequence>MVGSGLINKRTNGQLPLTGVIIKALLLDFVGKVTAFHEFQNNSSNPIETIFVFPLNSRCIVNSFKVIKEKTQHKGKIGNKETNREIYEDQIAEGNTPIKLEQENNDLLIINVGNLQPKENCVIILSYIIELDIELNNTYRLHLPQSIYPKHVPIRSEQNYFDSDSSFLRFTKKVPYRIIYQMKFKMTCEIEKISSDTHHMKPKIQNKTASLEIIPNENNYKKDLILDIILKKKIKTGSIIGISKTFLKNELKKEIIRKKKKKKKEVEKENEKDKKNEKENEKEKKKEKEKEKEKKKGEEEEIKREKKEMEIEREEEKEIKRSEKKKLNSQITNQDLNNNFSHNKIRLLKNNQDNLKKAIKITKHCAMLTFCPEINEEFVSSEILFVLDLNKVFYSYQSKKIKELVYLCLHSIPHNCLFNIVSINAKISFLFNENSQKYKNQTLDQAKEFVKKIRPSSDFRELRSAFEQISQKKQFQNYPRQILVFTDRNEWNAKHIFSCVKIISTNTRFFTFGIGSCVSRNLIDGIARIGKGYSEMIVTDKNLKKKAITQLERSLQTEITDLYVKFHDMPKPEMVIPTKIPPIFNGTHLQLFAFLKENSPKGSVELGGYGSNGKVNWIIELDSTKKRTTEMVHALAAKRILTELEEGFSTIFSNNNSQKKNINIKNKIQEISKQFNVLCNSTSFLTINKINFKGNQGEMFTKRISILYQKKHELNIFPQKKKIKKKNKNKLPKRSRRKFSSSSPNTIKCPEKIKNADKRKSKTKPKSKIATKTTTTTTTTTNTSLQSKIKSKGDKNKKFTKRGKIRRKKASTKKNIGTRGITQKQINSTSSKKFNLMKPNNNTNNNNNNNNNNNTNNNNNEKNNDDNNNSQNTIISKNIIQIEIENREKNKIEDKPNKKKPKHHHNHHKDNNICTSNINKCSLKDSDYINDKLTKNDERKISTNKKNGIIKTDQPIILFNSAQEITTNNSQSKFDKHLTNSLQDSSNMHITNSIEMDDDDLNIDSSETKHEDRIIKDLLQENLPSNNSEKMDQDCTFQSLGNVYVHGDFSSSLTKNKNDKDQNESRIYNHYDSGSESESVSDESDAFDDSDIIDDSDEFYNDFGDDDDEKTNKEKKEKCVFKNIKKNLQSKKGKTPNELNFSIQEQNEKLQTYKKNISGLDKNFRNESIENHNWITSNLKSDFYNFQDIENFQQNMDSLEIKLLEDNKFTINGKNNKKTTQLNENQTYSPTVTYENKDLAIYKHKNKSEDQKKKSQIHKQEELIVVPKKIFLSKKKKGKEYNFSYFSFLNKLFSKKKVKKKAKKNKKKSYKPKESNTVNQKEDLPTNNFKEFEDQKERKIEKEKEKEKEKMIITEKEKEKEKEKGLEEKEEEKEEEEEEEKEEEKKMEEEKEEEIKERKKKDLKKKKKEKKKKKKKPKTTIDDIIQLQSAKGRFKYSEKLFSFIGLTHEFIQKSIPKAIKNFDIWSTILVIAFLRKNFKDYKVEWSLISRKSTLWIKQKIDFSDTKIDQLIQNALNII</sequence>
<dbReference type="Pfam" id="PF08487">
    <property type="entry name" value="VIT"/>
    <property type="match status" value="1"/>
</dbReference>
<feature type="compositionally biased region" description="Low complexity" evidence="1">
    <location>
        <begin position="840"/>
        <end position="873"/>
    </location>
</feature>
<dbReference type="EMBL" id="JANTQA010000047">
    <property type="protein sequence ID" value="KAJ3433011.1"/>
    <property type="molecule type" value="Genomic_DNA"/>
</dbReference>
<feature type="compositionally biased region" description="Basic residues" evidence="1">
    <location>
        <begin position="723"/>
        <end position="739"/>
    </location>
</feature>
<feature type="compositionally biased region" description="Basic and acidic residues" evidence="1">
    <location>
        <begin position="1056"/>
        <end position="1069"/>
    </location>
</feature>
<feature type="compositionally biased region" description="Low complexity" evidence="1">
    <location>
        <begin position="770"/>
        <end position="788"/>
    </location>
</feature>
<comment type="caution">
    <text evidence="4">The sequence shown here is derived from an EMBL/GenBank/DDBJ whole genome shotgun (WGS) entry which is preliminary data.</text>
</comment>
<feature type="domain" description="VWFA" evidence="2">
    <location>
        <begin position="382"/>
        <end position="559"/>
    </location>
</feature>
<feature type="region of interest" description="Disordered" evidence="1">
    <location>
        <begin position="886"/>
        <end position="913"/>
    </location>
</feature>
<dbReference type="PANTHER" id="PTHR45737:SF6">
    <property type="entry name" value="VON WILLEBRAND FACTOR A DOMAIN-CONTAINING PROTEIN 5A"/>
    <property type="match status" value="1"/>
</dbReference>
<feature type="compositionally biased region" description="Basic residues" evidence="1">
    <location>
        <begin position="798"/>
        <end position="812"/>
    </location>
</feature>
<feature type="compositionally biased region" description="Polar residues" evidence="1">
    <location>
        <begin position="820"/>
        <end position="833"/>
    </location>
</feature>
<evidence type="ECO:0000256" key="1">
    <source>
        <dbReference type="SAM" id="MobiDB-lite"/>
    </source>
</evidence>
<accession>A0AAV7YW24</accession>
<feature type="compositionally biased region" description="Basic and acidic residues" evidence="1">
    <location>
        <begin position="264"/>
        <end position="321"/>
    </location>
</feature>
<dbReference type="PROSITE" id="PS51468">
    <property type="entry name" value="VIT"/>
    <property type="match status" value="1"/>
</dbReference>
<feature type="region of interest" description="Disordered" evidence="1">
    <location>
        <begin position="258"/>
        <end position="335"/>
    </location>
</feature>
<feature type="compositionally biased region" description="Basic and acidic residues" evidence="1">
    <location>
        <begin position="749"/>
        <end position="758"/>
    </location>
</feature>
<evidence type="ECO:0000259" key="2">
    <source>
        <dbReference type="PROSITE" id="PS50234"/>
    </source>
</evidence>
<evidence type="ECO:0000259" key="3">
    <source>
        <dbReference type="PROSITE" id="PS51468"/>
    </source>
</evidence>
<dbReference type="InterPro" id="IPR013694">
    <property type="entry name" value="VIT"/>
</dbReference>
<dbReference type="Gene3D" id="3.40.50.410">
    <property type="entry name" value="von Willebrand factor, type A domain"/>
    <property type="match status" value="1"/>
</dbReference>
<feature type="compositionally biased region" description="Basic and acidic residues" evidence="1">
    <location>
        <begin position="1383"/>
        <end position="1397"/>
    </location>
</feature>
<feature type="compositionally biased region" description="Acidic residues" evidence="1">
    <location>
        <begin position="1079"/>
        <end position="1088"/>
    </location>
</feature>
<dbReference type="PANTHER" id="PTHR45737">
    <property type="entry name" value="VON WILLEBRAND FACTOR A DOMAIN-CONTAINING PROTEIN 5A"/>
    <property type="match status" value="1"/>
</dbReference>
<feature type="region of interest" description="Disordered" evidence="1">
    <location>
        <begin position="1051"/>
        <end position="1088"/>
    </location>
</feature>
<evidence type="ECO:0000313" key="4">
    <source>
        <dbReference type="EMBL" id="KAJ3433011.1"/>
    </source>
</evidence>
<evidence type="ECO:0000313" key="5">
    <source>
        <dbReference type="Proteomes" id="UP001146793"/>
    </source>
</evidence>
<feature type="compositionally biased region" description="Basic and acidic residues" evidence="1">
    <location>
        <begin position="1320"/>
        <end position="1367"/>
    </location>
</feature>
<feature type="region of interest" description="Disordered" evidence="1">
    <location>
        <begin position="723"/>
        <end position="873"/>
    </location>
</feature>
<dbReference type="Pfam" id="PF13768">
    <property type="entry name" value="VWA_3"/>
    <property type="match status" value="1"/>
</dbReference>
<feature type="domain" description="VIT" evidence="3">
    <location>
        <begin position="1"/>
        <end position="129"/>
    </location>
</feature>
<proteinExistence type="predicted"/>
<feature type="region of interest" description="Disordered" evidence="1">
    <location>
        <begin position="1301"/>
        <end position="1398"/>
    </location>
</feature>
<reference evidence="4" key="1">
    <citation type="submission" date="2022-08" db="EMBL/GenBank/DDBJ databases">
        <title>Novel sulphate-reducing endosymbionts in the free-living metamonad Anaeramoeba.</title>
        <authorList>
            <person name="Jerlstrom-Hultqvist J."/>
            <person name="Cepicka I."/>
            <person name="Gallot-Lavallee L."/>
            <person name="Salas-Leiva D."/>
            <person name="Curtis B.A."/>
            <person name="Zahonova K."/>
            <person name="Pipaliya S."/>
            <person name="Dacks J."/>
            <person name="Roger A.J."/>
        </authorList>
    </citation>
    <scope>NUCLEOTIDE SEQUENCE</scope>
    <source>
        <strain evidence="4">Busselton2</strain>
    </source>
</reference>
<dbReference type="PROSITE" id="PS50234">
    <property type="entry name" value="VWFA"/>
    <property type="match status" value="1"/>
</dbReference>
<feature type="compositionally biased region" description="Basic residues" evidence="1">
    <location>
        <begin position="759"/>
        <end position="769"/>
    </location>
</feature>
<organism evidence="4 5">
    <name type="scientific">Anaeramoeba flamelloides</name>
    <dbReference type="NCBI Taxonomy" id="1746091"/>
    <lineage>
        <taxon>Eukaryota</taxon>
        <taxon>Metamonada</taxon>
        <taxon>Anaeramoebidae</taxon>
        <taxon>Anaeramoeba</taxon>
    </lineage>
</organism>
<dbReference type="InterPro" id="IPR036465">
    <property type="entry name" value="vWFA_dom_sf"/>
</dbReference>
<dbReference type="InterPro" id="IPR002035">
    <property type="entry name" value="VWF_A"/>
</dbReference>
<feature type="compositionally biased region" description="Basic residues" evidence="1">
    <location>
        <begin position="1301"/>
        <end position="1310"/>
    </location>
</feature>
<feature type="compositionally biased region" description="Acidic residues" evidence="1">
    <location>
        <begin position="1368"/>
        <end position="1382"/>
    </location>
</feature>
<name>A0AAV7YW24_9EUKA</name>
<protein>
    <submittedName>
        <fullName evidence="4">von willebrand factor a domain-containing protein 5a</fullName>
    </submittedName>
</protein>
<feature type="compositionally biased region" description="Basic and acidic residues" evidence="1">
    <location>
        <begin position="886"/>
        <end position="896"/>
    </location>
</feature>
<dbReference type="Proteomes" id="UP001146793">
    <property type="component" value="Unassembled WGS sequence"/>
</dbReference>
<feature type="compositionally biased region" description="Basic residues" evidence="1">
    <location>
        <begin position="897"/>
        <end position="908"/>
    </location>
</feature>
<dbReference type="SUPFAM" id="SSF53300">
    <property type="entry name" value="vWA-like"/>
    <property type="match status" value="1"/>
</dbReference>
<gene>
    <name evidence="4" type="ORF">M0812_21960</name>
</gene>